<dbReference type="STRING" id="1173701.A0A066X2S1"/>
<organism evidence="1 2">
    <name type="scientific">Colletotrichum sublineola</name>
    <name type="common">Sorghum anthracnose fungus</name>
    <dbReference type="NCBI Taxonomy" id="1173701"/>
    <lineage>
        <taxon>Eukaryota</taxon>
        <taxon>Fungi</taxon>
        <taxon>Dikarya</taxon>
        <taxon>Ascomycota</taxon>
        <taxon>Pezizomycotina</taxon>
        <taxon>Sordariomycetes</taxon>
        <taxon>Hypocreomycetidae</taxon>
        <taxon>Glomerellales</taxon>
        <taxon>Glomerellaceae</taxon>
        <taxon>Colletotrichum</taxon>
        <taxon>Colletotrichum graminicola species complex</taxon>
    </lineage>
</organism>
<dbReference type="Proteomes" id="UP000027238">
    <property type="component" value="Unassembled WGS sequence"/>
</dbReference>
<reference evidence="2" key="1">
    <citation type="journal article" date="2014" name="Genome Announc.">
        <title>Draft genome sequence of Colletotrichum sublineola, a destructive pathogen of cultivated sorghum.</title>
        <authorList>
            <person name="Baroncelli R."/>
            <person name="Sanz-Martin J.M."/>
            <person name="Rech G.E."/>
            <person name="Sukno S.A."/>
            <person name="Thon M.R."/>
        </authorList>
    </citation>
    <scope>NUCLEOTIDE SEQUENCE [LARGE SCALE GENOMIC DNA]</scope>
    <source>
        <strain evidence="2">TX430BB</strain>
    </source>
</reference>
<accession>A0A066X2S1</accession>
<keyword evidence="2" id="KW-1185">Reference proteome</keyword>
<dbReference type="PANTHER" id="PTHR19959:SF119">
    <property type="entry name" value="FUNGAL LIPASE-LIKE DOMAIN-CONTAINING PROTEIN"/>
    <property type="match status" value="1"/>
</dbReference>
<evidence type="ECO:0008006" key="3">
    <source>
        <dbReference type="Google" id="ProtNLM"/>
    </source>
</evidence>
<evidence type="ECO:0000313" key="1">
    <source>
        <dbReference type="EMBL" id="KDN63222.1"/>
    </source>
</evidence>
<dbReference type="Gene3D" id="1.25.40.10">
    <property type="entry name" value="Tetratricopeptide repeat domain"/>
    <property type="match status" value="2"/>
</dbReference>
<dbReference type="Pfam" id="PF13374">
    <property type="entry name" value="TPR_10"/>
    <property type="match status" value="5"/>
</dbReference>
<proteinExistence type="predicted"/>
<comment type="caution">
    <text evidence="1">The sequence shown here is derived from an EMBL/GenBank/DDBJ whole genome shotgun (WGS) entry which is preliminary data.</text>
</comment>
<dbReference type="OMA" id="NIARCLC"/>
<dbReference type="EMBL" id="JMSE01001254">
    <property type="protein sequence ID" value="KDN63222.1"/>
    <property type="molecule type" value="Genomic_DNA"/>
</dbReference>
<evidence type="ECO:0000313" key="2">
    <source>
        <dbReference type="Proteomes" id="UP000027238"/>
    </source>
</evidence>
<dbReference type="AlphaFoldDB" id="A0A066X2S1"/>
<gene>
    <name evidence="1" type="ORF">CSUB01_12134</name>
</gene>
<dbReference type="OrthoDB" id="9991317at2759"/>
<dbReference type="InterPro" id="IPR011990">
    <property type="entry name" value="TPR-like_helical_dom_sf"/>
</dbReference>
<dbReference type="SUPFAM" id="SSF48452">
    <property type="entry name" value="TPR-like"/>
    <property type="match status" value="2"/>
</dbReference>
<name>A0A066X2S1_COLSU</name>
<protein>
    <recommendedName>
        <fullName evidence="3">TPR domain-containing protein</fullName>
    </recommendedName>
</protein>
<dbReference type="HOGENOM" id="CLU_669043_0_0_1"/>
<sequence>MIKVGWCDDHLKTQDPYGNSHTWFSLGLVDEAVEDQKGHNDLYEFQRNVRASKHMRCYTNEWNLGIPAGDKDPSSEVDGWIESLAEARDPAIGVFPFARYPGWVNSVWKMEVWTFPRNTIECERSNSTGHADCSNAEPMLRRQHSSIEQIVGREEAITVTREAVKATPEDHPDRAGGLDNLGSLLCNRYLRTGAMTDLEESIAVAQKAVEATPDNHPDRARWLSNLGLRLGDRYLRTGAMADLEESITIAQEAVKATPEDHPNQAALLNNLGDRLGNRYSRTGAMADLEELITIARESVKATPEDHPDRARRLNNLGVRLSDRYSRTGAMADLEESITIAREAVKATPEDHPNRAGRLDNLGLLLGDRYSRTRAMADLEESITFA</sequence>
<dbReference type="PANTHER" id="PTHR19959">
    <property type="entry name" value="KINESIN LIGHT CHAIN"/>
    <property type="match status" value="1"/>
</dbReference>
<dbReference type="eggNOG" id="KOG4626">
    <property type="taxonomic scope" value="Eukaryota"/>
</dbReference>